<gene>
    <name evidence="1" type="ORF">RMAR0315_LOCUS10470</name>
    <name evidence="2" type="ORF">RMAR0315_LOCUS10518</name>
</gene>
<dbReference type="AlphaFoldDB" id="A0A6T6PSX0"/>
<organism evidence="2">
    <name type="scientific">Rhodosorus marinus</name>
    <dbReference type="NCBI Taxonomy" id="101924"/>
    <lineage>
        <taxon>Eukaryota</taxon>
        <taxon>Rhodophyta</taxon>
        <taxon>Stylonematophyceae</taxon>
        <taxon>Stylonematales</taxon>
        <taxon>Stylonemataceae</taxon>
        <taxon>Rhodosorus</taxon>
    </lineage>
</organism>
<sequence length="183" mass="21240">MALHVADPSWGRNRGIAPAHPRFMLVEDDVADDKKPQTSQWIEVLGDALGSRLLRDKTHIVPYKRIHRFGDPKLGLRPQRDEDELFLIVEVTNADWTSKEKISGLSDVLMQRGHEMVEQKRMLWHEVLQSESEPSVFKTMELYATVDDLMKTVEDMDEEYSKQLEPYKAAVARVRQAFRIIRP</sequence>
<name>A0A6T6PSX0_9RHOD</name>
<dbReference type="EMBL" id="HBEK01019200">
    <property type="protein sequence ID" value="CAD8400474.1"/>
    <property type="molecule type" value="Transcribed_RNA"/>
</dbReference>
<protein>
    <submittedName>
        <fullName evidence="2">Uncharacterized protein</fullName>
    </submittedName>
</protein>
<dbReference type="EMBL" id="HBEK01019311">
    <property type="protein sequence ID" value="CAD8400522.1"/>
    <property type="molecule type" value="Transcribed_RNA"/>
</dbReference>
<evidence type="ECO:0000313" key="2">
    <source>
        <dbReference type="EMBL" id="CAD8400522.1"/>
    </source>
</evidence>
<accession>A0A6T6PSX0</accession>
<reference evidence="2" key="1">
    <citation type="submission" date="2021-01" db="EMBL/GenBank/DDBJ databases">
        <authorList>
            <person name="Corre E."/>
            <person name="Pelletier E."/>
            <person name="Niang G."/>
            <person name="Scheremetjew M."/>
            <person name="Finn R."/>
            <person name="Kale V."/>
            <person name="Holt S."/>
            <person name="Cochrane G."/>
            <person name="Meng A."/>
            <person name="Brown T."/>
            <person name="Cohen L."/>
        </authorList>
    </citation>
    <scope>NUCLEOTIDE SEQUENCE</scope>
    <source>
        <strain evidence="2">UTEX LB 2760</strain>
    </source>
</reference>
<proteinExistence type="predicted"/>
<evidence type="ECO:0000313" key="1">
    <source>
        <dbReference type="EMBL" id="CAD8400474.1"/>
    </source>
</evidence>